<dbReference type="Pfam" id="PF04832">
    <property type="entry name" value="SOUL"/>
    <property type="match status" value="1"/>
</dbReference>
<feature type="signal peptide" evidence="7">
    <location>
        <begin position="1"/>
        <end position="37"/>
    </location>
</feature>
<reference evidence="8" key="1">
    <citation type="submission" date="2025-08" db="UniProtKB">
        <authorList>
            <consortium name="Ensembl"/>
        </authorList>
    </citation>
    <scope>IDENTIFICATION</scope>
</reference>
<dbReference type="OrthoDB" id="6424451at2759"/>
<dbReference type="SUPFAM" id="SSF55136">
    <property type="entry name" value="Probable bacterial effector-binding domain"/>
    <property type="match status" value="1"/>
</dbReference>
<dbReference type="GO" id="GO:0005737">
    <property type="term" value="C:cytoplasm"/>
    <property type="evidence" value="ECO:0007669"/>
    <property type="project" value="UniProtKB-SubCell"/>
</dbReference>
<dbReference type="GO" id="GO:0020037">
    <property type="term" value="F:heme binding"/>
    <property type="evidence" value="ECO:0007669"/>
    <property type="project" value="TreeGrafter"/>
</dbReference>
<evidence type="ECO:0000256" key="3">
    <source>
        <dbReference type="ARBA" id="ARBA00011245"/>
    </source>
</evidence>
<comment type="subcellular location">
    <subcellularLocation>
        <location evidence="1">Cytoplasm</location>
    </subcellularLocation>
</comment>
<dbReference type="Ensembl" id="ENSLLET00000011921.1">
    <property type="protein sequence ID" value="ENSLLEP00000011459.1"/>
    <property type="gene ID" value="ENSLLEG00000007307.1"/>
</dbReference>
<evidence type="ECO:0000256" key="4">
    <source>
        <dbReference type="ARBA" id="ARBA00022490"/>
    </source>
</evidence>
<comment type="function">
    <text evidence="5">May bind free porphyrinogens that may be present in the cell and thus facilitate removal of these potentially toxic compound. Binds with a high affinity to one molecule of heme or porphyrins. It binds metalloporphyrins, free porphyrins and N-methylprotoporphyrin with similar affinities.</text>
</comment>
<evidence type="ECO:0000313" key="9">
    <source>
        <dbReference type="Proteomes" id="UP000694569"/>
    </source>
</evidence>
<keyword evidence="7" id="KW-0732">Signal</keyword>
<dbReference type="InterPro" id="IPR011256">
    <property type="entry name" value="Reg_factor_effector_dom_sf"/>
</dbReference>
<dbReference type="PANTHER" id="PTHR11220">
    <property type="entry name" value="HEME-BINDING PROTEIN-RELATED"/>
    <property type="match status" value="1"/>
</dbReference>
<dbReference type="GeneTree" id="ENSGT00940000163377"/>
<name>A0A8C5MG93_9ANUR</name>
<keyword evidence="9" id="KW-1185">Reference proteome</keyword>
<evidence type="ECO:0000256" key="6">
    <source>
        <dbReference type="ARBA" id="ARBA00040755"/>
    </source>
</evidence>
<protein>
    <recommendedName>
        <fullName evidence="6">Heme-binding protein 1</fullName>
    </recommendedName>
</protein>
<comment type="subunit">
    <text evidence="3">Monomer.</text>
</comment>
<dbReference type="FunFam" id="3.20.80.10:FF:000003">
    <property type="entry name" value="Heme-binding protein 1"/>
    <property type="match status" value="1"/>
</dbReference>
<accession>A0A8C5MG93</accession>
<dbReference type="InterPro" id="IPR006917">
    <property type="entry name" value="SOUL_heme-bd"/>
</dbReference>
<keyword evidence="4" id="KW-0963">Cytoplasm</keyword>
<feature type="chain" id="PRO_5034160888" description="Heme-binding protein 1" evidence="7">
    <location>
        <begin position="38"/>
        <end position="224"/>
    </location>
</feature>
<dbReference type="Gene3D" id="3.20.80.10">
    <property type="entry name" value="Regulatory factor, effector binding domain"/>
    <property type="match status" value="1"/>
</dbReference>
<proteinExistence type="inferred from homology"/>
<evidence type="ECO:0000256" key="1">
    <source>
        <dbReference type="ARBA" id="ARBA00004496"/>
    </source>
</evidence>
<evidence type="ECO:0000256" key="5">
    <source>
        <dbReference type="ARBA" id="ARBA00037673"/>
    </source>
</evidence>
<evidence type="ECO:0000256" key="7">
    <source>
        <dbReference type="SAM" id="SignalP"/>
    </source>
</evidence>
<organism evidence="8 9">
    <name type="scientific">Leptobrachium leishanense</name>
    <name type="common">Leishan spiny toad</name>
    <dbReference type="NCBI Taxonomy" id="445787"/>
    <lineage>
        <taxon>Eukaryota</taxon>
        <taxon>Metazoa</taxon>
        <taxon>Chordata</taxon>
        <taxon>Craniata</taxon>
        <taxon>Vertebrata</taxon>
        <taxon>Euteleostomi</taxon>
        <taxon>Amphibia</taxon>
        <taxon>Batrachia</taxon>
        <taxon>Anura</taxon>
        <taxon>Pelobatoidea</taxon>
        <taxon>Megophryidae</taxon>
        <taxon>Leptobrachium</taxon>
    </lineage>
</organism>
<reference evidence="8" key="2">
    <citation type="submission" date="2025-09" db="UniProtKB">
        <authorList>
            <consortium name="Ensembl"/>
        </authorList>
    </citation>
    <scope>IDENTIFICATION</scope>
</reference>
<comment type="similarity">
    <text evidence="2">Belongs to the HEBP family.</text>
</comment>
<dbReference type="AlphaFoldDB" id="A0A8C5MG93"/>
<dbReference type="Proteomes" id="UP000694569">
    <property type="component" value="Unplaced"/>
</dbReference>
<dbReference type="PANTHER" id="PTHR11220:SF74">
    <property type="entry name" value="LOC100135146 PROTEIN"/>
    <property type="match status" value="1"/>
</dbReference>
<evidence type="ECO:0000313" key="8">
    <source>
        <dbReference type="Ensembl" id="ENSLLEP00000011459.1"/>
    </source>
</evidence>
<evidence type="ECO:0000256" key="2">
    <source>
        <dbReference type="ARBA" id="ARBA00009817"/>
    </source>
</evidence>
<sequence>MNSHSLQQAQCAVTAMMGARAALVLSLLCAFGDLLGAEENATDADNAPAFCRTYECPKYQVAKQYETFELRVYEQSRWVTTPLELDFLGIGLYRSFRRLFKYINGQNSEGIKMKMTVPVRMYVPRISSTDKNATMSFFVPSSVVNPPQPLNQEVYLESFPQKSIYVKSFSGYALKPVYEKKAKMLLEELTDLGLQFDSSYGTAAGYNDPLTIFDRHNEVWYTSL</sequence>